<dbReference type="OrthoDB" id="5592990at2"/>
<keyword evidence="3" id="KW-1185">Reference proteome</keyword>
<evidence type="ECO:0008006" key="4">
    <source>
        <dbReference type="Google" id="ProtNLM"/>
    </source>
</evidence>
<evidence type="ECO:0000313" key="3">
    <source>
        <dbReference type="Proteomes" id="UP000069205"/>
    </source>
</evidence>
<feature type="signal peptide" evidence="1">
    <location>
        <begin position="1"/>
        <end position="24"/>
    </location>
</feature>
<accession>A0A0K2GHM8</accession>
<dbReference type="STRING" id="42253.NITMOv2_3746"/>
<dbReference type="PATRIC" id="fig|42253.5.peg.3695"/>
<proteinExistence type="predicted"/>
<feature type="chain" id="PRO_5005477048" description="Carboxypeptidase regulatory-like domain-containing protein" evidence="1">
    <location>
        <begin position="25"/>
        <end position="416"/>
    </location>
</feature>
<dbReference type="Proteomes" id="UP000069205">
    <property type="component" value="Chromosome"/>
</dbReference>
<protein>
    <recommendedName>
        <fullName evidence="4">Carboxypeptidase regulatory-like domain-containing protein</fullName>
    </recommendedName>
</protein>
<name>A0A0K2GHM8_NITMO</name>
<keyword evidence="1" id="KW-0732">Signal</keyword>
<dbReference type="KEGG" id="nmv:NITMOv2_3746"/>
<gene>
    <name evidence="2" type="ORF">NITMOv2_3746</name>
</gene>
<reference evidence="2 3" key="1">
    <citation type="journal article" date="2015" name="Proc. Natl. Acad. Sci. U.S.A.">
        <title>Expanded metabolic versatility of ubiquitous nitrite-oxidizing bacteria from the genus Nitrospira.</title>
        <authorList>
            <person name="Koch H."/>
            <person name="Lucker S."/>
            <person name="Albertsen M."/>
            <person name="Kitzinger K."/>
            <person name="Herbold C."/>
            <person name="Spieck E."/>
            <person name="Nielsen P.H."/>
            <person name="Wagner M."/>
            <person name="Daims H."/>
        </authorList>
    </citation>
    <scope>NUCLEOTIDE SEQUENCE [LARGE SCALE GENOMIC DNA]</scope>
    <source>
        <strain evidence="2 3">NSP M-1</strain>
    </source>
</reference>
<sequence length="416" mass="41688">MQTDVCFKPRVVIGIIFISTCLLACSGGGEGAGNSGTVVATSTGIFVDAPVQGLTVSSGSIQSTTDAAGGFQYTVGQPTTFRLGNLVLGTFVISGANAFVSPLNLAVSQSNPTPQITDNGVTNRLRFLQTVKSNSDPASLNLTQAALALQTLPPGTTLSWDQDPSLFNIGGPGIPGSVGASLQAAGISTTLVSAAAAQATFTTGLRCALGGFYSGTFSGSDTGSFGVGVAPGIGELIGRGFSNSNQANFFLNGVLTLNAASTVSFGVASTGANFSGVVSTGGTSGNWQNPPGGGAFTGTKMRLSLPVGTQGAIYRGVGFDTALRDRTSMGDVGPFVMAIGSSSLTGLAFSYDDQMQLSLTGTVTNNDTLDGQIIQGNIVLSNFHATISTDGTLGGQYTGIPGVGSSGSVWGCRTNS</sequence>
<dbReference type="RefSeq" id="WP_145976401.1">
    <property type="nucleotide sequence ID" value="NZ_CP011801.1"/>
</dbReference>
<dbReference type="AlphaFoldDB" id="A0A0K2GHM8"/>
<evidence type="ECO:0000313" key="2">
    <source>
        <dbReference type="EMBL" id="ALA60137.1"/>
    </source>
</evidence>
<dbReference type="EMBL" id="CP011801">
    <property type="protein sequence ID" value="ALA60137.1"/>
    <property type="molecule type" value="Genomic_DNA"/>
</dbReference>
<organism evidence="2 3">
    <name type="scientific">Nitrospira moscoviensis</name>
    <dbReference type="NCBI Taxonomy" id="42253"/>
    <lineage>
        <taxon>Bacteria</taxon>
        <taxon>Pseudomonadati</taxon>
        <taxon>Nitrospirota</taxon>
        <taxon>Nitrospiria</taxon>
        <taxon>Nitrospirales</taxon>
        <taxon>Nitrospiraceae</taxon>
        <taxon>Nitrospira</taxon>
    </lineage>
</organism>
<evidence type="ECO:0000256" key="1">
    <source>
        <dbReference type="SAM" id="SignalP"/>
    </source>
</evidence>